<protein>
    <submittedName>
        <fullName evidence="1">Uncharacterized protein</fullName>
    </submittedName>
</protein>
<dbReference type="EMBL" id="KN826670">
    <property type="protein sequence ID" value="KIK78212.1"/>
    <property type="molecule type" value="Genomic_DNA"/>
</dbReference>
<dbReference type="AlphaFoldDB" id="A0A0D0C4Y1"/>
<dbReference type="OrthoDB" id="10470987at2759"/>
<gene>
    <name evidence="1" type="ORF">PAXRUDRAFT_338372</name>
</gene>
<reference evidence="1 2" key="1">
    <citation type="submission" date="2014-04" db="EMBL/GenBank/DDBJ databases">
        <authorList>
            <consortium name="DOE Joint Genome Institute"/>
            <person name="Kuo A."/>
            <person name="Kohler A."/>
            <person name="Jargeat P."/>
            <person name="Nagy L.G."/>
            <person name="Floudas D."/>
            <person name="Copeland A."/>
            <person name="Barry K.W."/>
            <person name="Cichocki N."/>
            <person name="Veneault-Fourrey C."/>
            <person name="LaButti K."/>
            <person name="Lindquist E.A."/>
            <person name="Lipzen A."/>
            <person name="Lundell T."/>
            <person name="Morin E."/>
            <person name="Murat C."/>
            <person name="Sun H."/>
            <person name="Tunlid A."/>
            <person name="Henrissat B."/>
            <person name="Grigoriev I.V."/>
            <person name="Hibbett D.S."/>
            <person name="Martin F."/>
            <person name="Nordberg H.P."/>
            <person name="Cantor M.N."/>
            <person name="Hua S.X."/>
        </authorList>
    </citation>
    <scope>NUCLEOTIDE SEQUENCE [LARGE SCALE GENOMIC DNA]</scope>
    <source>
        <strain evidence="1 2">Ve08.2h10</strain>
    </source>
</reference>
<evidence type="ECO:0000313" key="1">
    <source>
        <dbReference type="EMBL" id="KIK78212.1"/>
    </source>
</evidence>
<name>A0A0D0C4Y1_9AGAM</name>
<sequence>MFSTISMISPRIGFVQARSSFILAIQHVCNRGRMKNYEEVVYADWCLRETQAKFDIPFTMVHFSVPRSVSYTTTCKGKNS</sequence>
<dbReference type="HOGENOM" id="CLU_2590448_0_0_1"/>
<dbReference type="Proteomes" id="UP000054538">
    <property type="component" value="Unassembled WGS sequence"/>
</dbReference>
<proteinExistence type="predicted"/>
<evidence type="ECO:0000313" key="2">
    <source>
        <dbReference type="Proteomes" id="UP000054538"/>
    </source>
</evidence>
<dbReference type="InParanoid" id="A0A0D0C4Y1"/>
<organism evidence="1 2">
    <name type="scientific">Paxillus rubicundulus Ve08.2h10</name>
    <dbReference type="NCBI Taxonomy" id="930991"/>
    <lineage>
        <taxon>Eukaryota</taxon>
        <taxon>Fungi</taxon>
        <taxon>Dikarya</taxon>
        <taxon>Basidiomycota</taxon>
        <taxon>Agaricomycotina</taxon>
        <taxon>Agaricomycetes</taxon>
        <taxon>Agaricomycetidae</taxon>
        <taxon>Boletales</taxon>
        <taxon>Paxilineae</taxon>
        <taxon>Paxillaceae</taxon>
        <taxon>Paxillus</taxon>
    </lineage>
</organism>
<reference evidence="2" key="2">
    <citation type="submission" date="2015-01" db="EMBL/GenBank/DDBJ databases">
        <title>Evolutionary Origins and Diversification of the Mycorrhizal Mutualists.</title>
        <authorList>
            <consortium name="DOE Joint Genome Institute"/>
            <consortium name="Mycorrhizal Genomics Consortium"/>
            <person name="Kohler A."/>
            <person name="Kuo A."/>
            <person name="Nagy L.G."/>
            <person name="Floudas D."/>
            <person name="Copeland A."/>
            <person name="Barry K.W."/>
            <person name="Cichocki N."/>
            <person name="Veneault-Fourrey C."/>
            <person name="LaButti K."/>
            <person name="Lindquist E.A."/>
            <person name="Lipzen A."/>
            <person name="Lundell T."/>
            <person name="Morin E."/>
            <person name="Murat C."/>
            <person name="Riley R."/>
            <person name="Ohm R."/>
            <person name="Sun H."/>
            <person name="Tunlid A."/>
            <person name="Henrissat B."/>
            <person name="Grigoriev I.V."/>
            <person name="Hibbett D.S."/>
            <person name="Martin F."/>
        </authorList>
    </citation>
    <scope>NUCLEOTIDE SEQUENCE [LARGE SCALE GENOMIC DNA]</scope>
    <source>
        <strain evidence="2">Ve08.2h10</strain>
    </source>
</reference>
<keyword evidence="2" id="KW-1185">Reference proteome</keyword>
<accession>A0A0D0C4Y1</accession>